<keyword evidence="3" id="KW-1185">Reference proteome</keyword>
<keyword evidence="1" id="KW-1133">Transmembrane helix</keyword>
<name>A0A5R9G710_9BACL</name>
<reference evidence="2 3" key="1">
    <citation type="submission" date="2019-05" db="EMBL/GenBank/DDBJ databases">
        <authorList>
            <person name="Narsing Rao M.P."/>
            <person name="Li W.J."/>
        </authorList>
    </citation>
    <scope>NUCLEOTIDE SEQUENCE [LARGE SCALE GENOMIC DNA]</scope>
    <source>
        <strain evidence="2 3">SYSU_K30003</strain>
    </source>
</reference>
<organism evidence="2 3">
    <name type="scientific">Paenibacillus antri</name>
    <dbReference type="NCBI Taxonomy" id="2582848"/>
    <lineage>
        <taxon>Bacteria</taxon>
        <taxon>Bacillati</taxon>
        <taxon>Bacillota</taxon>
        <taxon>Bacilli</taxon>
        <taxon>Bacillales</taxon>
        <taxon>Paenibacillaceae</taxon>
        <taxon>Paenibacillus</taxon>
    </lineage>
</organism>
<comment type="caution">
    <text evidence="2">The sequence shown here is derived from an EMBL/GenBank/DDBJ whole genome shotgun (WGS) entry which is preliminary data.</text>
</comment>
<evidence type="ECO:0000313" key="2">
    <source>
        <dbReference type="EMBL" id="TLS50859.1"/>
    </source>
</evidence>
<dbReference type="AlphaFoldDB" id="A0A5R9G710"/>
<evidence type="ECO:0000256" key="1">
    <source>
        <dbReference type="SAM" id="Phobius"/>
    </source>
</evidence>
<dbReference type="Proteomes" id="UP000309676">
    <property type="component" value="Unassembled WGS sequence"/>
</dbReference>
<protein>
    <submittedName>
        <fullName evidence="2">Uncharacterized protein</fullName>
    </submittedName>
</protein>
<gene>
    <name evidence="2" type="ORF">FE782_17570</name>
</gene>
<feature type="transmembrane region" description="Helical" evidence="1">
    <location>
        <begin position="64"/>
        <end position="85"/>
    </location>
</feature>
<dbReference type="EMBL" id="VCIW01000012">
    <property type="protein sequence ID" value="TLS50859.1"/>
    <property type="molecule type" value="Genomic_DNA"/>
</dbReference>
<sequence length="116" mass="13522">MNPMLRSLQMILFFIIFVFAPLSSVMLQEEHLQKSAELAHGHPMDAHVVDKQLPLRQKMLSAPLMYFLFIVLSFESLAVGCRMSLYRYPDIFLLRKIILLRPIKFTSTYVDVSFVK</sequence>
<keyword evidence="1" id="KW-0472">Membrane</keyword>
<evidence type="ECO:0000313" key="3">
    <source>
        <dbReference type="Proteomes" id="UP000309676"/>
    </source>
</evidence>
<dbReference type="RefSeq" id="WP_138195545.1">
    <property type="nucleotide sequence ID" value="NZ_VCIW01000012.1"/>
</dbReference>
<proteinExistence type="predicted"/>
<keyword evidence="1" id="KW-0812">Transmembrane</keyword>
<accession>A0A5R9G710</accession>